<protein>
    <submittedName>
        <fullName evidence="1">Uncharacterized protein</fullName>
    </submittedName>
</protein>
<sequence>MLTSTAGFIARLPSTGVSCVSPELFRIILAVSLLPDPFTLPPQAIIGHGSDWVRSA</sequence>
<dbReference type="EMBL" id="BNHC01000005">
    <property type="protein sequence ID" value="GHM72741.1"/>
    <property type="molecule type" value="Genomic_DNA"/>
</dbReference>
<dbReference type="Proteomes" id="UP000663812">
    <property type="component" value="Unassembled WGS sequence"/>
</dbReference>
<accession>A0AAV4L4B6</accession>
<reference evidence="1" key="1">
    <citation type="journal article" date="2021" name="Appl. Environ. Microbiol.">
        <title>Novel 3-O-alpha-d-Galactosyl-alpha-l-Arabinofuranosidase for the Assimilation of Gum Arabic Arabinogalactan Protein in Bifidobacterium longum subsp. longum.</title>
        <authorList>
            <person name="Sasaki Y."/>
            <person name="Horigome A."/>
            <person name="Odamaki T."/>
            <person name="Xiao J.Z."/>
            <person name="Ishiwata A."/>
            <person name="Ito Y."/>
            <person name="Kitahara K."/>
            <person name="Fujita K."/>
        </authorList>
    </citation>
    <scope>NUCLEOTIDE SEQUENCE</scope>
    <source>
        <strain evidence="1">MCC00316</strain>
    </source>
</reference>
<organism evidence="1 2">
    <name type="scientific">Bifidobacterium longum subsp. longum</name>
    <dbReference type="NCBI Taxonomy" id="1679"/>
    <lineage>
        <taxon>Bacteria</taxon>
        <taxon>Bacillati</taxon>
        <taxon>Actinomycetota</taxon>
        <taxon>Actinomycetes</taxon>
        <taxon>Bifidobacteriales</taxon>
        <taxon>Bifidobacteriaceae</taxon>
        <taxon>Bifidobacterium</taxon>
    </lineage>
</organism>
<name>A0AAV4L4B6_BIFLL</name>
<dbReference type="AlphaFoldDB" id="A0AAV4L4B6"/>
<gene>
    <name evidence="1" type="ORF">MCC00316_10310</name>
</gene>
<evidence type="ECO:0000313" key="1">
    <source>
        <dbReference type="EMBL" id="GHM72741.1"/>
    </source>
</evidence>
<proteinExistence type="predicted"/>
<evidence type="ECO:0000313" key="2">
    <source>
        <dbReference type="Proteomes" id="UP000663812"/>
    </source>
</evidence>
<comment type="caution">
    <text evidence="1">The sequence shown here is derived from an EMBL/GenBank/DDBJ whole genome shotgun (WGS) entry which is preliminary data.</text>
</comment>